<keyword evidence="2" id="KW-1185">Reference proteome</keyword>
<accession>A0A4Y7PPR1</accession>
<protein>
    <submittedName>
        <fullName evidence="1">Uncharacterized protein</fullName>
    </submittedName>
</protein>
<dbReference type="VEuPathDB" id="FungiDB:BD410DRAFT_795220"/>
<evidence type="ECO:0000313" key="2">
    <source>
        <dbReference type="Proteomes" id="UP000294933"/>
    </source>
</evidence>
<sequence>MAKDKVVGPELTAIFELECKSGKSPEMIVIGLMNKYDINISELQKKMAEKGLDVSFSKVKYNEIAPFVNLDPADLFDDVPLFDLNRSRIPTSIFRTIVEDMDVLMMQYGPFQEHLNEEATSRTLAPIFNRLVAVFKSAIKNRPESIITGRITTKGRIEYHFKTFGALAILFVEVKHVIAPNEKLDCIAQVIAECDACDWSNVGLNMHVPIFGILCDAVGFSFFKFDGSTSPYTFSAGRDPSSESWGYTTLPLFPAMHNSRLFLTHLRIISEIVFDILLTAYCQSLVVYRDRSQARPTQRGPRKSLAEWNDAIKYAESAKTKCHDAEAKRKAALLGEANAIVNDAFQDINKSLELVPQKYKKDKLMNHWDDMEIEMS</sequence>
<dbReference type="Proteomes" id="UP000294933">
    <property type="component" value="Unassembled WGS sequence"/>
</dbReference>
<dbReference type="AlphaFoldDB" id="A0A4Y7PPR1"/>
<organism evidence="1 2">
    <name type="scientific">Rickenella mellea</name>
    <dbReference type="NCBI Taxonomy" id="50990"/>
    <lineage>
        <taxon>Eukaryota</taxon>
        <taxon>Fungi</taxon>
        <taxon>Dikarya</taxon>
        <taxon>Basidiomycota</taxon>
        <taxon>Agaricomycotina</taxon>
        <taxon>Agaricomycetes</taxon>
        <taxon>Hymenochaetales</taxon>
        <taxon>Rickenellaceae</taxon>
        <taxon>Rickenella</taxon>
    </lineage>
</organism>
<reference evidence="1 2" key="1">
    <citation type="submission" date="2018-06" db="EMBL/GenBank/DDBJ databases">
        <title>A transcriptomic atlas of mushroom development highlights an independent origin of complex multicellularity.</title>
        <authorList>
            <consortium name="DOE Joint Genome Institute"/>
            <person name="Krizsan K."/>
            <person name="Almasi E."/>
            <person name="Merenyi Z."/>
            <person name="Sahu N."/>
            <person name="Viragh M."/>
            <person name="Koszo T."/>
            <person name="Mondo S."/>
            <person name="Kiss B."/>
            <person name="Balint B."/>
            <person name="Kues U."/>
            <person name="Barry K."/>
            <person name="Hegedus J.C."/>
            <person name="Henrissat B."/>
            <person name="Johnson J."/>
            <person name="Lipzen A."/>
            <person name="Ohm R."/>
            <person name="Nagy I."/>
            <person name="Pangilinan J."/>
            <person name="Yan J."/>
            <person name="Xiong Y."/>
            <person name="Grigoriev I.V."/>
            <person name="Hibbett D.S."/>
            <person name="Nagy L.G."/>
        </authorList>
    </citation>
    <scope>NUCLEOTIDE SEQUENCE [LARGE SCALE GENOMIC DNA]</scope>
    <source>
        <strain evidence="1 2">SZMC22713</strain>
    </source>
</reference>
<dbReference type="EMBL" id="ML170240">
    <property type="protein sequence ID" value="TDL16569.1"/>
    <property type="molecule type" value="Genomic_DNA"/>
</dbReference>
<name>A0A4Y7PPR1_9AGAM</name>
<proteinExistence type="predicted"/>
<dbReference type="OrthoDB" id="3264482at2759"/>
<evidence type="ECO:0000313" key="1">
    <source>
        <dbReference type="EMBL" id="TDL16569.1"/>
    </source>
</evidence>
<gene>
    <name evidence="1" type="ORF">BD410DRAFT_795220</name>
</gene>